<reference evidence="2 3" key="1">
    <citation type="submission" date="2023-10" db="EMBL/GenBank/DDBJ databases">
        <title>Genomes of two closely related lineages of the louse Polyplax serrata with different host specificities.</title>
        <authorList>
            <person name="Martinu J."/>
            <person name="Tarabai H."/>
            <person name="Stefka J."/>
            <person name="Hypsa V."/>
        </authorList>
    </citation>
    <scope>NUCLEOTIDE SEQUENCE [LARGE SCALE GENOMIC DNA]</scope>
    <source>
        <strain evidence="2">HR10_N</strain>
    </source>
</reference>
<dbReference type="AlphaFoldDB" id="A0AAN8XSX8"/>
<feature type="region of interest" description="Disordered" evidence="1">
    <location>
        <begin position="131"/>
        <end position="194"/>
    </location>
</feature>
<evidence type="ECO:0000313" key="2">
    <source>
        <dbReference type="EMBL" id="KAK6644592.1"/>
    </source>
</evidence>
<protein>
    <submittedName>
        <fullName evidence="2">Uncharacterized protein</fullName>
    </submittedName>
</protein>
<sequence length="194" mass="22012">MPAADPRERQIERYERGFRRNGSRTINSSMGHLKELSETFRSPRINQKLFRGKAPVKICKCFTRQQNRVGGFLVFTKGAASYEESTQIILPFACAIYIYTCSDHRSLYPISFLPKHLKPIFAFLLPPPPPPALNIQGSREPPPFTEPPSNKRPNLPSYPPPSKEPMANQPNPTRAVVARGSGKNRNKQQELNRQ</sequence>
<gene>
    <name evidence="2" type="ORF">RUM43_000859</name>
</gene>
<evidence type="ECO:0000313" key="3">
    <source>
        <dbReference type="Proteomes" id="UP001372834"/>
    </source>
</evidence>
<comment type="caution">
    <text evidence="2">The sequence shown here is derived from an EMBL/GenBank/DDBJ whole genome shotgun (WGS) entry which is preliminary data.</text>
</comment>
<accession>A0AAN8XSX8</accession>
<dbReference type="EMBL" id="JAWJWE010000001">
    <property type="protein sequence ID" value="KAK6644592.1"/>
    <property type="molecule type" value="Genomic_DNA"/>
</dbReference>
<dbReference type="Proteomes" id="UP001372834">
    <property type="component" value="Unassembled WGS sequence"/>
</dbReference>
<organism evidence="2 3">
    <name type="scientific">Polyplax serrata</name>
    <name type="common">Common mouse louse</name>
    <dbReference type="NCBI Taxonomy" id="468196"/>
    <lineage>
        <taxon>Eukaryota</taxon>
        <taxon>Metazoa</taxon>
        <taxon>Ecdysozoa</taxon>
        <taxon>Arthropoda</taxon>
        <taxon>Hexapoda</taxon>
        <taxon>Insecta</taxon>
        <taxon>Pterygota</taxon>
        <taxon>Neoptera</taxon>
        <taxon>Paraneoptera</taxon>
        <taxon>Psocodea</taxon>
        <taxon>Troctomorpha</taxon>
        <taxon>Phthiraptera</taxon>
        <taxon>Anoplura</taxon>
        <taxon>Polyplacidae</taxon>
        <taxon>Polyplax</taxon>
    </lineage>
</organism>
<proteinExistence type="predicted"/>
<name>A0AAN8XSX8_POLSC</name>
<evidence type="ECO:0000256" key="1">
    <source>
        <dbReference type="SAM" id="MobiDB-lite"/>
    </source>
</evidence>